<evidence type="ECO:0000313" key="5">
    <source>
        <dbReference type="EMBL" id="PHN03608.1"/>
    </source>
</evidence>
<gene>
    <name evidence="5" type="ORF">CRP01_25450</name>
</gene>
<keyword evidence="6" id="KW-1185">Reference proteome</keyword>
<name>A0A2D0N5E0_FLAN2</name>
<keyword evidence="3" id="KW-0732">Signal</keyword>
<dbReference type="EMBL" id="PDUD01000030">
    <property type="protein sequence ID" value="PHN03608.1"/>
    <property type="molecule type" value="Genomic_DNA"/>
</dbReference>
<dbReference type="Proteomes" id="UP000223913">
    <property type="component" value="Unassembled WGS sequence"/>
</dbReference>
<feature type="domain" description="Protein-glutamine gamma-glutamyltransferase-like C-terminal" evidence="4">
    <location>
        <begin position="185"/>
        <end position="247"/>
    </location>
</feature>
<dbReference type="InterPro" id="IPR025403">
    <property type="entry name" value="TgpA-like_C"/>
</dbReference>
<feature type="chain" id="PRO_5012067560" description="Protein-glutamine gamma-glutamyltransferase-like C-terminal domain-containing protein" evidence="3">
    <location>
        <begin position="44"/>
        <end position="267"/>
    </location>
</feature>
<sequence length="267" mass="31399">MENPFEKYTFKSTQLLNKKPFNLIKKIASILLLSLLVQWTGQAQESNTPEERYLDSEIEQRQIDRSKWSELTEGIDYTERQRRQRQQPDRNNAPNRQRNNPMFGEGVGTAIARFLLIAIGAIAIALLVRSMLGYGRAKNKKIKRTTEENIDIQKIEENIHEADLDDFIGRAKSDGNYNLAIRLYYLAILKELSLRRDIKWKTDKTNNEYLREMRSNEYFPQFREVTRIFERCWYGDRTLSAAAFEQLEPDFQQFIERLSVTKTALSS</sequence>
<evidence type="ECO:0000256" key="2">
    <source>
        <dbReference type="SAM" id="Phobius"/>
    </source>
</evidence>
<evidence type="ECO:0000259" key="4">
    <source>
        <dbReference type="Pfam" id="PF13559"/>
    </source>
</evidence>
<dbReference type="AlphaFoldDB" id="A0A2D0N5E0"/>
<feature type="compositionally biased region" description="Low complexity" evidence="1">
    <location>
        <begin position="89"/>
        <end position="101"/>
    </location>
</feature>
<protein>
    <recommendedName>
        <fullName evidence="4">Protein-glutamine gamma-glutamyltransferase-like C-terminal domain-containing protein</fullName>
    </recommendedName>
</protein>
<keyword evidence="2" id="KW-0472">Membrane</keyword>
<evidence type="ECO:0000313" key="6">
    <source>
        <dbReference type="Proteomes" id="UP000223913"/>
    </source>
</evidence>
<reference evidence="5 6" key="1">
    <citation type="submission" date="2017-10" db="EMBL/GenBank/DDBJ databases">
        <title>The draft genome sequence of Lewinella nigricans NBRC 102662.</title>
        <authorList>
            <person name="Wang K."/>
        </authorList>
    </citation>
    <scope>NUCLEOTIDE SEQUENCE [LARGE SCALE GENOMIC DNA]</scope>
    <source>
        <strain evidence="5 6">NBRC 102662</strain>
    </source>
</reference>
<evidence type="ECO:0000256" key="3">
    <source>
        <dbReference type="SAM" id="SignalP"/>
    </source>
</evidence>
<accession>A0A2D0N5E0</accession>
<comment type="caution">
    <text evidence="5">The sequence shown here is derived from an EMBL/GenBank/DDBJ whole genome shotgun (WGS) entry which is preliminary data.</text>
</comment>
<keyword evidence="2" id="KW-1133">Transmembrane helix</keyword>
<organism evidence="5 6">
    <name type="scientific">Flavilitoribacter nigricans (strain ATCC 23147 / DSM 23189 / NBRC 102662 / NCIMB 1420 / SS-2)</name>
    <name type="common">Lewinella nigricans</name>
    <dbReference type="NCBI Taxonomy" id="1122177"/>
    <lineage>
        <taxon>Bacteria</taxon>
        <taxon>Pseudomonadati</taxon>
        <taxon>Bacteroidota</taxon>
        <taxon>Saprospiria</taxon>
        <taxon>Saprospirales</taxon>
        <taxon>Lewinellaceae</taxon>
        <taxon>Flavilitoribacter</taxon>
    </lineage>
</organism>
<proteinExistence type="predicted"/>
<feature type="transmembrane region" description="Helical" evidence="2">
    <location>
        <begin position="110"/>
        <end position="134"/>
    </location>
</feature>
<dbReference type="Pfam" id="PF13559">
    <property type="entry name" value="DUF4129"/>
    <property type="match status" value="1"/>
</dbReference>
<feature type="signal peptide" evidence="3">
    <location>
        <begin position="1"/>
        <end position="43"/>
    </location>
</feature>
<feature type="region of interest" description="Disordered" evidence="1">
    <location>
        <begin position="74"/>
        <end position="101"/>
    </location>
</feature>
<evidence type="ECO:0000256" key="1">
    <source>
        <dbReference type="SAM" id="MobiDB-lite"/>
    </source>
</evidence>
<keyword evidence="2" id="KW-0812">Transmembrane</keyword>